<dbReference type="AlphaFoldDB" id="A0AAV1RDD4"/>
<keyword evidence="2" id="KW-1185">Reference proteome</keyword>
<accession>A0AAV1RDD4</accession>
<name>A0AAV1RDD4_9ROSI</name>
<evidence type="ECO:0000313" key="1">
    <source>
        <dbReference type="EMBL" id="CAK7334077.1"/>
    </source>
</evidence>
<dbReference type="Proteomes" id="UP001314170">
    <property type="component" value="Unassembled WGS sequence"/>
</dbReference>
<sequence length="55" mass="6291">MFVNEVGTMARIQQKNGHYHIANISTVRQCIKLPWNGILTVVSCLELTNIHERNV</sequence>
<organism evidence="1 2">
    <name type="scientific">Dovyalis caffra</name>
    <dbReference type="NCBI Taxonomy" id="77055"/>
    <lineage>
        <taxon>Eukaryota</taxon>
        <taxon>Viridiplantae</taxon>
        <taxon>Streptophyta</taxon>
        <taxon>Embryophyta</taxon>
        <taxon>Tracheophyta</taxon>
        <taxon>Spermatophyta</taxon>
        <taxon>Magnoliopsida</taxon>
        <taxon>eudicotyledons</taxon>
        <taxon>Gunneridae</taxon>
        <taxon>Pentapetalae</taxon>
        <taxon>rosids</taxon>
        <taxon>fabids</taxon>
        <taxon>Malpighiales</taxon>
        <taxon>Salicaceae</taxon>
        <taxon>Flacourtieae</taxon>
        <taxon>Dovyalis</taxon>
    </lineage>
</organism>
<protein>
    <submittedName>
        <fullName evidence="1">Uncharacterized protein</fullName>
    </submittedName>
</protein>
<dbReference type="EMBL" id="CAWUPB010000950">
    <property type="protein sequence ID" value="CAK7334077.1"/>
    <property type="molecule type" value="Genomic_DNA"/>
</dbReference>
<evidence type="ECO:0000313" key="2">
    <source>
        <dbReference type="Proteomes" id="UP001314170"/>
    </source>
</evidence>
<proteinExistence type="predicted"/>
<reference evidence="1 2" key="1">
    <citation type="submission" date="2024-01" db="EMBL/GenBank/DDBJ databases">
        <authorList>
            <person name="Waweru B."/>
        </authorList>
    </citation>
    <scope>NUCLEOTIDE SEQUENCE [LARGE SCALE GENOMIC DNA]</scope>
</reference>
<gene>
    <name evidence="1" type="ORF">DCAF_LOCUS9735</name>
</gene>
<comment type="caution">
    <text evidence="1">The sequence shown here is derived from an EMBL/GenBank/DDBJ whole genome shotgun (WGS) entry which is preliminary data.</text>
</comment>